<proteinExistence type="predicted"/>
<dbReference type="AlphaFoldDB" id="A0AAD3Y624"/>
<evidence type="ECO:0000313" key="2">
    <source>
        <dbReference type="Proteomes" id="UP001279734"/>
    </source>
</evidence>
<gene>
    <name evidence="1" type="ORF">Nepgr_030432</name>
</gene>
<organism evidence="1 2">
    <name type="scientific">Nepenthes gracilis</name>
    <name type="common">Slender pitcher plant</name>
    <dbReference type="NCBI Taxonomy" id="150966"/>
    <lineage>
        <taxon>Eukaryota</taxon>
        <taxon>Viridiplantae</taxon>
        <taxon>Streptophyta</taxon>
        <taxon>Embryophyta</taxon>
        <taxon>Tracheophyta</taxon>
        <taxon>Spermatophyta</taxon>
        <taxon>Magnoliopsida</taxon>
        <taxon>eudicotyledons</taxon>
        <taxon>Gunneridae</taxon>
        <taxon>Pentapetalae</taxon>
        <taxon>Caryophyllales</taxon>
        <taxon>Nepenthaceae</taxon>
        <taxon>Nepenthes</taxon>
    </lineage>
</organism>
<reference evidence="1" key="1">
    <citation type="submission" date="2023-05" db="EMBL/GenBank/DDBJ databases">
        <title>Nepenthes gracilis genome sequencing.</title>
        <authorList>
            <person name="Fukushima K."/>
        </authorList>
    </citation>
    <scope>NUCLEOTIDE SEQUENCE</scope>
    <source>
        <strain evidence="1">SING2019-196</strain>
    </source>
</reference>
<comment type="caution">
    <text evidence="1">The sequence shown here is derived from an EMBL/GenBank/DDBJ whole genome shotgun (WGS) entry which is preliminary data.</text>
</comment>
<keyword evidence="2" id="KW-1185">Reference proteome</keyword>
<dbReference type="Proteomes" id="UP001279734">
    <property type="component" value="Unassembled WGS sequence"/>
</dbReference>
<sequence>MAVLVGASEAPWPTCLATCELFGDKPKFGVRPLEGLKFEYDRLRASWHGAKVFGPLRALRREAEVRVQLCEGRLARSQGFSLQADEDLLNSGAI</sequence>
<protein>
    <submittedName>
        <fullName evidence="1">Uncharacterized protein</fullName>
    </submittedName>
</protein>
<dbReference type="EMBL" id="BSYO01000034">
    <property type="protein sequence ID" value="GMH28589.1"/>
    <property type="molecule type" value="Genomic_DNA"/>
</dbReference>
<accession>A0AAD3Y624</accession>
<name>A0AAD3Y624_NEPGR</name>
<evidence type="ECO:0000313" key="1">
    <source>
        <dbReference type="EMBL" id="GMH28589.1"/>
    </source>
</evidence>